<organism evidence="2 3">
    <name type="scientific">Desulfoluna limicola</name>
    <dbReference type="NCBI Taxonomy" id="2810562"/>
    <lineage>
        <taxon>Bacteria</taxon>
        <taxon>Pseudomonadati</taxon>
        <taxon>Thermodesulfobacteriota</taxon>
        <taxon>Desulfobacteria</taxon>
        <taxon>Desulfobacterales</taxon>
        <taxon>Desulfolunaceae</taxon>
        <taxon>Desulfoluna</taxon>
    </lineage>
</organism>
<evidence type="ECO:0000256" key="1">
    <source>
        <dbReference type="SAM" id="MobiDB-lite"/>
    </source>
</evidence>
<keyword evidence="3" id="KW-1185">Reference proteome</keyword>
<name>A0ABM7PE71_9BACT</name>
<gene>
    <name evidence="2" type="ORF">DSLASN_14550</name>
</gene>
<feature type="region of interest" description="Disordered" evidence="1">
    <location>
        <begin position="37"/>
        <end position="60"/>
    </location>
</feature>
<reference evidence="2 3" key="1">
    <citation type="submission" date="2021-02" db="EMBL/GenBank/DDBJ databases">
        <title>Complete genome of Desulfoluna sp. strain ASN36.</title>
        <authorList>
            <person name="Takahashi A."/>
            <person name="Kojima H."/>
            <person name="Fukui M."/>
        </authorList>
    </citation>
    <scope>NUCLEOTIDE SEQUENCE [LARGE SCALE GENOMIC DNA]</scope>
    <source>
        <strain evidence="2 3">ASN36</strain>
    </source>
</reference>
<dbReference type="Proteomes" id="UP001320148">
    <property type="component" value="Chromosome"/>
</dbReference>
<protein>
    <submittedName>
        <fullName evidence="2">Uncharacterized protein</fullName>
    </submittedName>
</protein>
<dbReference type="EMBL" id="AP024488">
    <property type="protein sequence ID" value="BCS95823.1"/>
    <property type="molecule type" value="Genomic_DNA"/>
</dbReference>
<proteinExistence type="predicted"/>
<feature type="compositionally biased region" description="Basic and acidic residues" evidence="1">
    <location>
        <begin position="51"/>
        <end position="60"/>
    </location>
</feature>
<sequence>MPADRLWNALLDKQKAGDHKESQEKATEHEVCRIHVDATKSGPSEGGGGKIKADGGGKDR</sequence>
<evidence type="ECO:0000313" key="2">
    <source>
        <dbReference type="EMBL" id="BCS95823.1"/>
    </source>
</evidence>
<accession>A0ABM7PE71</accession>
<evidence type="ECO:0000313" key="3">
    <source>
        <dbReference type="Proteomes" id="UP001320148"/>
    </source>
</evidence>